<dbReference type="EMBL" id="VSSQ01103589">
    <property type="protein sequence ID" value="MPN44462.1"/>
    <property type="molecule type" value="Genomic_DNA"/>
</dbReference>
<keyword evidence="1" id="KW-0472">Membrane</keyword>
<organism evidence="2">
    <name type="scientific">bioreactor metagenome</name>
    <dbReference type="NCBI Taxonomy" id="1076179"/>
    <lineage>
        <taxon>unclassified sequences</taxon>
        <taxon>metagenomes</taxon>
        <taxon>ecological metagenomes</taxon>
    </lineage>
</organism>
<feature type="transmembrane region" description="Helical" evidence="1">
    <location>
        <begin position="12"/>
        <end position="31"/>
    </location>
</feature>
<evidence type="ECO:0000256" key="1">
    <source>
        <dbReference type="SAM" id="Phobius"/>
    </source>
</evidence>
<gene>
    <name evidence="2" type="ORF">SDC9_192027</name>
</gene>
<accession>A0A645I133</accession>
<keyword evidence="1" id="KW-1133">Transmembrane helix</keyword>
<dbReference type="AlphaFoldDB" id="A0A645I133"/>
<dbReference type="Pfam" id="PF04246">
    <property type="entry name" value="RseC_MucC"/>
    <property type="match status" value="1"/>
</dbReference>
<comment type="caution">
    <text evidence="2">The sequence shown here is derived from an EMBL/GenBank/DDBJ whole genome shotgun (WGS) entry which is preliminary data.</text>
</comment>
<proteinExistence type="predicted"/>
<keyword evidence="1" id="KW-0812">Transmembrane</keyword>
<name>A0A645I133_9ZZZZ</name>
<reference evidence="2" key="1">
    <citation type="submission" date="2019-08" db="EMBL/GenBank/DDBJ databases">
        <authorList>
            <person name="Kucharzyk K."/>
            <person name="Murdoch R.W."/>
            <person name="Higgins S."/>
            <person name="Loffler F."/>
        </authorList>
    </citation>
    <scope>NUCLEOTIDE SEQUENCE</scope>
</reference>
<feature type="transmembrane region" description="Helical" evidence="1">
    <location>
        <begin position="43"/>
        <end position="61"/>
    </location>
</feature>
<protein>
    <submittedName>
        <fullName evidence="2">Uncharacterized protein</fullName>
    </submittedName>
</protein>
<evidence type="ECO:0000313" key="2">
    <source>
        <dbReference type="EMBL" id="MPN44462.1"/>
    </source>
</evidence>
<sequence>MTIEGKESTGYKAVLWAFVIPVFILVLILILATSVWKWGEVEAAIASILALAPYYLILYLLRHKMANSFKFTIKNFN</sequence>